<proteinExistence type="predicted"/>
<dbReference type="SUPFAM" id="SSF69304">
    <property type="entry name" value="Tricorn protease N-terminal domain"/>
    <property type="match status" value="1"/>
</dbReference>
<dbReference type="InterPro" id="IPR011042">
    <property type="entry name" value="6-blade_b-propeller_TolB-like"/>
</dbReference>
<dbReference type="SUPFAM" id="SSF49899">
    <property type="entry name" value="Concanavalin A-like lectins/glucanases"/>
    <property type="match status" value="1"/>
</dbReference>
<reference evidence="1 2" key="1">
    <citation type="submission" date="2019-04" db="EMBL/GenBank/DDBJ databases">
        <authorList>
            <person name="Van Vliet M D."/>
        </authorList>
    </citation>
    <scope>NUCLEOTIDE SEQUENCE [LARGE SCALE GENOMIC DNA]</scope>
    <source>
        <strain evidence="1 2">F21</strain>
    </source>
</reference>
<dbReference type="Gene3D" id="2.120.10.30">
    <property type="entry name" value="TolB, C-terminal domain"/>
    <property type="match status" value="1"/>
</dbReference>
<dbReference type="EMBL" id="CAAHFH010000002">
    <property type="protein sequence ID" value="VGO21654.1"/>
    <property type="molecule type" value="Genomic_DNA"/>
</dbReference>
<dbReference type="InterPro" id="IPR013320">
    <property type="entry name" value="ConA-like_dom_sf"/>
</dbReference>
<evidence type="ECO:0000313" key="1">
    <source>
        <dbReference type="EMBL" id="VGO21654.1"/>
    </source>
</evidence>
<protein>
    <submittedName>
        <fullName evidence="1">Uncharacterized protein</fullName>
    </submittedName>
</protein>
<dbReference type="PROSITE" id="PS51257">
    <property type="entry name" value="PROKAR_LIPOPROTEIN"/>
    <property type="match status" value="1"/>
</dbReference>
<dbReference type="Proteomes" id="UP000346198">
    <property type="component" value="Unassembled WGS sequence"/>
</dbReference>
<dbReference type="Gene3D" id="2.60.120.200">
    <property type="match status" value="1"/>
</dbReference>
<sequence>MVRRNKNGIPHVVVSLAAFLFLGLAMLASSGCSPEPRLSGGEELFQKNTRIAWVRQIGGVEGNDPFCVGENLVLMGQDRNGERRILREEGSYRKPLFTPDGEGVVFSSYTERAFYYVNWDGSALRKLAGGSAVEVWCDPTGSTWVYYMDGELLPDVFSGKPVKRCRLDDPSITELVWEKTLVSTDNFQLSADGTKAAGLFPWPQVGMVDLPSQTLYPMGKGCWTSMSPDNRYLMWYFDGSHKKLVMRSFDRSIRSKVRINTMPEAQRHEVYHPRWSNHPRFFAMTGPYRQMGKYNAITGGGEGINLYVGKFDPDYRRVECWYQVTDNPHADFYPDLWMETISVANDVIIAQESSISPRSVPPVEWPENREGLVYVWRDGKSINGIEASGIGYHRCNAVRKGKARYGRSHEMEVSQGYFSTDGSDAMLADAVQKSRAFTVAVNVRPALDQAVEEGAIFSKGNVALFQSGTKLSLQTGYEFRIQLGQIEPGKDHFLAITCNAEGGIQYYLQSKPVEVPDAAVDYNAFFKGFGSQPLTFGALASGQADWSGCIDGIAWYDRVLAPAEIAEMYAAFRAEKAASFRDEPPRLVIDAKLVEISPTPSPEGIAPYRSALVEYLYEIEQVLEGRSAEKRIIVQHWVILDAVVYPLDREAGTTYRLVLESVDDHPELEGERISSELIEPVDVYLDVDWE</sequence>
<gene>
    <name evidence="1" type="ORF">SCARR_03728</name>
</gene>
<organism evidence="1 2">
    <name type="scientific">Pontiella sulfatireligans</name>
    <dbReference type="NCBI Taxonomy" id="2750658"/>
    <lineage>
        <taxon>Bacteria</taxon>
        <taxon>Pseudomonadati</taxon>
        <taxon>Kiritimatiellota</taxon>
        <taxon>Kiritimatiellia</taxon>
        <taxon>Kiritimatiellales</taxon>
        <taxon>Pontiellaceae</taxon>
        <taxon>Pontiella</taxon>
    </lineage>
</organism>
<evidence type="ECO:0000313" key="2">
    <source>
        <dbReference type="Proteomes" id="UP000346198"/>
    </source>
</evidence>
<dbReference type="AlphaFoldDB" id="A0A6C2UQT1"/>
<accession>A0A6C2UQT1</accession>
<dbReference type="RefSeq" id="WP_168433424.1">
    <property type="nucleotide sequence ID" value="NZ_CAAHFH010000002.1"/>
</dbReference>
<keyword evidence="2" id="KW-1185">Reference proteome</keyword>
<dbReference type="Pfam" id="PF13385">
    <property type="entry name" value="Laminin_G_3"/>
    <property type="match status" value="1"/>
</dbReference>
<name>A0A6C2UQT1_9BACT</name>